<dbReference type="CDD" id="cd06261">
    <property type="entry name" value="TM_PBP2"/>
    <property type="match status" value="1"/>
</dbReference>
<evidence type="ECO:0000256" key="4">
    <source>
        <dbReference type="ARBA" id="ARBA00022475"/>
    </source>
</evidence>
<dbReference type="InterPro" id="IPR010065">
    <property type="entry name" value="AA_ABC_transptr_permease_3TM"/>
</dbReference>
<evidence type="ECO:0000256" key="6">
    <source>
        <dbReference type="ARBA" id="ARBA00022989"/>
    </source>
</evidence>
<dbReference type="InterPro" id="IPR035906">
    <property type="entry name" value="MetI-like_sf"/>
</dbReference>
<dbReference type="eggNOG" id="COG0765">
    <property type="taxonomic scope" value="Bacteria"/>
</dbReference>
<dbReference type="InterPro" id="IPR043429">
    <property type="entry name" value="ArtM/GltK/GlnP/TcyL/YhdX-like"/>
</dbReference>
<keyword evidence="6 8" id="KW-1133">Transmembrane helix</keyword>
<evidence type="ECO:0000259" key="9">
    <source>
        <dbReference type="PROSITE" id="PS50928"/>
    </source>
</evidence>
<dbReference type="NCBIfam" id="TIGR01726">
    <property type="entry name" value="HEQRo_perm_3TM"/>
    <property type="match status" value="1"/>
</dbReference>
<organism evidence="10 11">
    <name type="scientific">Azospira oryzae (strain ATCC BAA-33 / DSM 13638 / PS)</name>
    <name type="common">Dechlorosoma suillum</name>
    <dbReference type="NCBI Taxonomy" id="640081"/>
    <lineage>
        <taxon>Bacteria</taxon>
        <taxon>Pseudomonadati</taxon>
        <taxon>Pseudomonadota</taxon>
        <taxon>Betaproteobacteria</taxon>
        <taxon>Rhodocyclales</taxon>
        <taxon>Rhodocyclaceae</taxon>
        <taxon>Azospira</taxon>
    </lineage>
</organism>
<keyword evidence="5 8" id="KW-0812">Transmembrane</keyword>
<keyword evidence="3 8" id="KW-0813">Transport</keyword>
<comment type="subcellular location">
    <subcellularLocation>
        <location evidence="1">Cell inner membrane</location>
        <topology evidence="1">Multi-pass membrane protein</topology>
    </subcellularLocation>
    <subcellularLocation>
        <location evidence="8">Cell membrane</location>
        <topology evidence="8">Multi-pass membrane protein</topology>
    </subcellularLocation>
</comment>
<evidence type="ECO:0000256" key="8">
    <source>
        <dbReference type="RuleBase" id="RU363032"/>
    </source>
</evidence>
<dbReference type="GO" id="GO:0043190">
    <property type="term" value="C:ATP-binding cassette (ABC) transporter complex"/>
    <property type="evidence" value="ECO:0007669"/>
    <property type="project" value="InterPro"/>
</dbReference>
<sequence>MNYNWNWSVFLTPVPSGETTYLGWLFTGLQWTVALSLSAWVIALVVGSIVGVLRTVPNRWLSGFAAVYVECFRNVPLLVQLFSWYFVLPELLPPALGNAYKQSDPLLQQFLAAMLCLGLFTAARVAEQVRAGIESLPRGQRNAGLAMGFTLAQVYRHVLLPMAFRIIVPPLTSEFLNIFKNSAVATTIGLIELSRQAQQLVDYTAQPYEAFIAVTLLYVCINVTVMFLMRRLEEKVRVPGFIGGK</sequence>
<dbReference type="HOGENOM" id="CLU_019602_1_3_4"/>
<dbReference type="OrthoDB" id="6534575at2"/>
<dbReference type="RefSeq" id="WP_014235747.1">
    <property type="nucleotide sequence ID" value="NC_016616.1"/>
</dbReference>
<evidence type="ECO:0000256" key="2">
    <source>
        <dbReference type="ARBA" id="ARBA00010072"/>
    </source>
</evidence>
<evidence type="ECO:0000256" key="3">
    <source>
        <dbReference type="ARBA" id="ARBA00022448"/>
    </source>
</evidence>
<feature type="transmembrane region" description="Helical" evidence="8">
    <location>
        <begin position="106"/>
        <end position="125"/>
    </location>
</feature>
<evidence type="ECO:0000256" key="7">
    <source>
        <dbReference type="ARBA" id="ARBA00023136"/>
    </source>
</evidence>
<proteinExistence type="inferred from homology"/>
<name>G8QGG7_AZOOP</name>
<dbReference type="GO" id="GO:0006865">
    <property type="term" value="P:amino acid transport"/>
    <property type="evidence" value="ECO:0007669"/>
    <property type="project" value="TreeGrafter"/>
</dbReference>
<dbReference type="AlphaFoldDB" id="G8QGG7"/>
<comment type="similarity">
    <text evidence="2">Belongs to the binding-protein-dependent transport system permease family. HisMQ subfamily.</text>
</comment>
<dbReference type="EMBL" id="CP003153">
    <property type="protein sequence ID" value="AEV25046.1"/>
    <property type="molecule type" value="Genomic_DNA"/>
</dbReference>
<dbReference type="PANTHER" id="PTHR30614">
    <property type="entry name" value="MEMBRANE COMPONENT OF AMINO ACID ABC TRANSPORTER"/>
    <property type="match status" value="1"/>
</dbReference>
<dbReference type="PANTHER" id="PTHR30614:SF42">
    <property type="entry name" value="GLUTAMATE_ASPARTATE IMPORT PERMEASE PROTEIN GLTJ"/>
    <property type="match status" value="1"/>
</dbReference>
<dbReference type="KEGG" id="dsu:Dsui_0636"/>
<feature type="transmembrane region" description="Helical" evidence="8">
    <location>
        <begin position="65"/>
        <end position="86"/>
    </location>
</feature>
<dbReference type="GO" id="GO:0022857">
    <property type="term" value="F:transmembrane transporter activity"/>
    <property type="evidence" value="ECO:0007669"/>
    <property type="project" value="InterPro"/>
</dbReference>
<dbReference type="PROSITE" id="PS50928">
    <property type="entry name" value="ABC_TM1"/>
    <property type="match status" value="1"/>
</dbReference>
<evidence type="ECO:0000256" key="1">
    <source>
        <dbReference type="ARBA" id="ARBA00004429"/>
    </source>
</evidence>
<dbReference type="Gene3D" id="1.10.3720.10">
    <property type="entry name" value="MetI-like"/>
    <property type="match status" value="1"/>
</dbReference>
<feature type="transmembrane region" description="Helical" evidence="8">
    <location>
        <begin position="145"/>
        <end position="168"/>
    </location>
</feature>
<feature type="transmembrane region" description="Helical" evidence="8">
    <location>
        <begin position="210"/>
        <end position="229"/>
    </location>
</feature>
<reference evidence="10 11" key="1">
    <citation type="journal article" date="2012" name="J. Bacteriol.">
        <title>Complete genome sequence of the anaerobic perchlorate-reducing bacterium Azospira suillum strain PS.</title>
        <authorList>
            <person name="Byrne-Bailey K.G."/>
            <person name="Coates J.D."/>
        </authorList>
    </citation>
    <scope>NUCLEOTIDE SEQUENCE [LARGE SCALE GENOMIC DNA]</scope>
    <source>
        <strain evidence="11">ATCC BAA-33 / DSM 13638 / PS</strain>
    </source>
</reference>
<evidence type="ECO:0000313" key="11">
    <source>
        <dbReference type="Proteomes" id="UP000005633"/>
    </source>
</evidence>
<dbReference type="Pfam" id="PF00528">
    <property type="entry name" value="BPD_transp_1"/>
    <property type="match status" value="1"/>
</dbReference>
<feature type="domain" description="ABC transmembrane type-1" evidence="9">
    <location>
        <begin position="29"/>
        <end position="229"/>
    </location>
</feature>
<keyword evidence="4" id="KW-1003">Cell membrane</keyword>
<evidence type="ECO:0000256" key="5">
    <source>
        <dbReference type="ARBA" id="ARBA00022692"/>
    </source>
</evidence>
<dbReference type="Proteomes" id="UP000005633">
    <property type="component" value="Chromosome"/>
</dbReference>
<dbReference type="STRING" id="640081.Dsui_0636"/>
<protein>
    <submittedName>
        <fullName evidence="10">Amine acid ABC transporter, permease protein, 3-TM region, His/Glu/Gln/Arg/opine family</fullName>
    </submittedName>
</protein>
<dbReference type="SUPFAM" id="SSF161098">
    <property type="entry name" value="MetI-like"/>
    <property type="match status" value="1"/>
</dbReference>
<evidence type="ECO:0000313" key="10">
    <source>
        <dbReference type="EMBL" id="AEV25046.1"/>
    </source>
</evidence>
<gene>
    <name evidence="10" type="ordered locus">Dsui_0636</name>
</gene>
<keyword evidence="7 8" id="KW-0472">Membrane</keyword>
<accession>G8QGG7</accession>
<feature type="transmembrane region" description="Helical" evidence="8">
    <location>
        <begin position="31"/>
        <end position="53"/>
    </location>
</feature>
<dbReference type="InterPro" id="IPR000515">
    <property type="entry name" value="MetI-like"/>
</dbReference>